<feature type="domain" description="Heterokaryon incompatibility" evidence="1">
    <location>
        <begin position="111"/>
        <end position="258"/>
    </location>
</feature>
<gene>
    <name evidence="2" type="ORF">EI97DRAFT_454682</name>
</gene>
<dbReference type="OrthoDB" id="2958217at2759"/>
<dbReference type="AlphaFoldDB" id="A0A6A6K0C2"/>
<proteinExistence type="predicted"/>
<keyword evidence="3" id="KW-1185">Reference proteome</keyword>
<dbReference type="Pfam" id="PF06985">
    <property type="entry name" value="HET"/>
    <property type="match status" value="1"/>
</dbReference>
<dbReference type="RefSeq" id="XP_033659033.1">
    <property type="nucleotide sequence ID" value="XM_033800567.1"/>
</dbReference>
<name>A0A6A6K0C2_WESOR</name>
<protein>
    <submittedName>
        <fullName evidence="2">HET-domain-containing protein</fullName>
    </submittedName>
</protein>
<dbReference type="Proteomes" id="UP000800097">
    <property type="component" value="Unassembled WGS sequence"/>
</dbReference>
<evidence type="ECO:0000313" key="3">
    <source>
        <dbReference type="Proteomes" id="UP000800097"/>
    </source>
</evidence>
<dbReference type="GeneID" id="54553742"/>
<dbReference type="PANTHER" id="PTHR33112">
    <property type="entry name" value="DOMAIN PROTEIN, PUTATIVE-RELATED"/>
    <property type="match status" value="1"/>
</dbReference>
<dbReference type="EMBL" id="ML986484">
    <property type="protein sequence ID" value="KAF2281496.1"/>
    <property type="molecule type" value="Genomic_DNA"/>
</dbReference>
<sequence length="659" mass="75130">MVFKNTLDNQDQRGSGQVFIYEDERIPHFMVTQMAMGEYSVAGKASVQEWRQSKILRNDEIDFDLVKKWINLCKHEHGAACSRSGTEKSPAKRLIDVERNCLVDGANVEEYFTLSYVWGMAAQFMLTKDVVKDSTKEGFLSSIGTKIPQSIRDAMQVCRNVGVRYLWVDALCIVQDDEQDKGDQIGLMDEIYGHALAVLIVAAGDGAEHGIPGMGQKTRALYTCEEAVDGKILMTSLASTTNSAKRSHWNTRAWTYQEYILGKRLLVFTETYVFFRCAKALFRDGELLSATGEPTPVPAQRSDDWISVTANDIPEDMDLKEVWKQYYDGLLAFYLRRNMKFDTDSLPAFSGVLKVLSKRLGPFHHGLPMKFFGRSLLWNDAHNGIFERRKCFPSWSWAGWKWKFEFFDSEKSTVGAYGYNMPKESVPMKFFVFDDDGKLELFFHEGPEVAEEVPETRQKTNALMDWMMMANQQVQAHPDLPPEELTMKLLGKMMKKQALGQTQPTKEDEEQEKECIARLMAQLEAPEDYQQVDCKSLLGQHAYPGHLLAFYTSVVSLKVPFTSNQKAEQGSALDFDVLGHDGERLFSCCIDPAWRANQPEYLEFVVIGVKEGGKSVALLLLEEIDGIHYRANWNWKLSQHLEITDWMAQNPVQKLIIWG</sequence>
<evidence type="ECO:0000259" key="1">
    <source>
        <dbReference type="Pfam" id="PF06985"/>
    </source>
</evidence>
<dbReference type="InterPro" id="IPR010730">
    <property type="entry name" value="HET"/>
</dbReference>
<reference evidence="2" key="1">
    <citation type="journal article" date="2020" name="Stud. Mycol.">
        <title>101 Dothideomycetes genomes: a test case for predicting lifestyles and emergence of pathogens.</title>
        <authorList>
            <person name="Haridas S."/>
            <person name="Albert R."/>
            <person name="Binder M."/>
            <person name="Bloem J."/>
            <person name="Labutti K."/>
            <person name="Salamov A."/>
            <person name="Andreopoulos B."/>
            <person name="Baker S."/>
            <person name="Barry K."/>
            <person name="Bills G."/>
            <person name="Bluhm B."/>
            <person name="Cannon C."/>
            <person name="Castanera R."/>
            <person name="Culley D."/>
            <person name="Daum C."/>
            <person name="Ezra D."/>
            <person name="Gonzalez J."/>
            <person name="Henrissat B."/>
            <person name="Kuo A."/>
            <person name="Liang C."/>
            <person name="Lipzen A."/>
            <person name="Lutzoni F."/>
            <person name="Magnuson J."/>
            <person name="Mondo S."/>
            <person name="Nolan M."/>
            <person name="Ohm R."/>
            <person name="Pangilinan J."/>
            <person name="Park H.-J."/>
            <person name="Ramirez L."/>
            <person name="Alfaro M."/>
            <person name="Sun H."/>
            <person name="Tritt A."/>
            <person name="Yoshinaga Y."/>
            <person name="Zwiers L.-H."/>
            <person name="Turgeon B."/>
            <person name="Goodwin S."/>
            <person name="Spatafora J."/>
            <person name="Crous P."/>
            <person name="Grigoriev I."/>
        </authorList>
    </citation>
    <scope>NUCLEOTIDE SEQUENCE</scope>
    <source>
        <strain evidence="2">CBS 379.55</strain>
    </source>
</reference>
<organism evidence="2 3">
    <name type="scientific">Westerdykella ornata</name>
    <dbReference type="NCBI Taxonomy" id="318751"/>
    <lineage>
        <taxon>Eukaryota</taxon>
        <taxon>Fungi</taxon>
        <taxon>Dikarya</taxon>
        <taxon>Ascomycota</taxon>
        <taxon>Pezizomycotina</taxon>
        <taxon>Dothideomycetes</taxon>
        <taxon>Pleosporomycetidae</taxon>
        <taxon>Pleosporales</taxon>
        <taxon>Sporormiaceae</taxon>
        <taxon>Westerdykella</taxon>
    </lineage>
</organism>
<dbReference type="PANTHER" id="PTHR33112:SF12">
    <property type="entry name" value="HETEROKARYON INCOMPATIBILITY DOMAIN-CONTAINING PROTEIN"/>
    <property type="match status" value="1"/>
</dbReference>
<evidence type="ECO:0000313" key="2">
    <source>
        <dbReference type="EMBL" id="KAF2281496.1"/>
    </source>
</evidence>
<accession>A0A6A6K0C2</accession>